<feature type="compositionally biased region" description="Basic and acidic residues" evidence="1">
    <location>
        <begin position="91"/>
        <end position="113"/>
    </location>
</feature>
<comment type="caution">
    <text evidence="3">The sequence shown here is derived from an EMBL/GenBank/DDBJ whole genome shotgun (WGS) entry which is preliminary data.</text>
</comment>
<name>A0A848H3X4_9BURK</name>
<reference evidence="3 4" key="1">
    <citation type="submission" date="2020-04" db="EMBL/GenBank/DDBJ databases">
        <title>Ramlibacter sp. G-1-2-2 isolated from soil.</title>
        <authorList>
            <person name="Dahal R.H."/>
        </authorList>
    </citation>
    <scope>NUCLEOTIDE SEQUENCE [LARGE SCALE GENOMIC DNA]</scope>
    <source>
        <strain evidence="3 4">G-1-2-2</strain>
    </source>
</reference>
<proteinExistence type="predicted"/>
<sequence>MNRFISAKPLLATALAFGALAAATAAQARTDVAVSIGVPFGYVQPQPVYVQPQPVYVQPRPVYVQPQPVYVQPQPVYYGYEYRDRDYHHRHWQGERRGWGDADRDGVPDRFDRAPNNPWRR</sequence>
<feature type="region of interest" description="Disordered" evidence="1">
    <location>
        <begin position="91"/>
        <end position="121"/>
    </location>
</feature>
<dbReference type="RefSeq" id="WP_169418087.1">
    <property type="nucleotide sequence ID" value="NZ_JABBFX010000001.1"/>
</dbReference>
<keyword evidence="2" id="KW-0732">Signal</keyword>
<evidence type="ECO:0000256" key="2">
    <source>
        <dbReference type="SAM" id="SignalP"/>
    </source>
</evidence>
<feature type="chain" id="PRO_5032396158" evidence="2">
    <location>
        <begin position="29"/>
        <end position="121"/>
    </location>
</feature>
<protein>
    <submittedName>
        <fullName evidence="3">Uncharacterized protein</fullName>
    </submittedName>
</protein>
<keyword evidence="4" id="KW-1185">Reference proteome</keyword>
<dbReference type="EMBL" id="JABBFX010000001">
    <property type="protein sequence ID" value="NML43910.1"/>
    <property type="molecule type" value="Genomic_DNA"/>
</dbReference>
<evidence type="ECO:0000313" key="4">
    <source>
        <dbReference type="Proteomes" id="UP000541185"/>
    </source>
</evidence>
<dbReference type="AlphaFoldDB" id="A0A848H3X4"/>
<dbReference type="InterPro" id="IPR024446">
    <property type="entry name" value="PXPV"/>
</dbReference>
<gene>
    <name evidence="3" type="ORF">HHL11_09130</name>
</gene>
<evidence type="ECO:0000256" key="1">
    <source>
        <dbReference type="SAM" id="MobiDB-lite"/>
    </source>
</evidence>
<organism evidence="3 4">
    <name type="scientific">Ramlibacter agri</name>
    <dbReference type="NCBI Taxonomy" id="2728837"/>
    <lineage>
        <taxon>Bacteria</taxon>
        <taxon>Pseudomonadati</taxon>
        <taxon>Pseudomonadota</taxon>
        <taxon>Betaproteobacteria</taxon>
        <taxon>Burkholderiales</taxon>
        <taxon>Comamonadaceae</taxon>
        <taxon>Ramlibacter</taxon>
    </lineage>
</organism>
<dbReference type="Pfam" id="PF12778">
    <property type="entry name" value="PXPV"/>
    <property type="match status" value="1"/>
</dbReference>
<feature type="signal peptide" evidence="2">
    <location>
        <begin position="1"/>
        <end position="28"/>
    </location>
</feature>
<dbReference type="Proteomes" id="UP000541185">
    <property type="component" value="Unassembled WGS sequence"/>
</dbReference>
<accession>A0A848H3X4</accession>
<evidence type="ECO:0000313" key="3">
    <source>
        <dbReference type="EMBL" id="NML43910.1"/>
    </source>
</evidence>